<evidence type="ECO:0000313" key="2">
    <source>
        <dbReference type="EMBL" id="KAK9411443.1"/>
    </source>
</evidence>
<protein>
    <submittedName>
        <fullName evidence="2">PR domain zinc finger protein 13</fullName>
    </submittedName>
</protein>
<feature type="region of interest" description="Disordered" evidence="1">
    <location>
        <begin position="1"/>
        <end position="20"/>
    </location>
</feature>
<feature type="region of interest" description="Disordered" evidence="1">
    <location>
        <begin position="35"/>
        <end position="105"/>
    </location>
</feature>
<sequence>MLSSRPPPALGITAESSVPAGLRLGPVPGTFKLGKYLSDRREPGPKKKVLLPHLGGKRRGRPRSPDGLKGSRSLRGVGWGGETARKKPYFTSLVPPAEGERQGRV</sequence>
<name>A0AAW1CAT3_CROAD</name>
<gene>
    <name evidence="2" type="ORF">NXF25_002618</name>
</gene>
<proteinExistence type="predicted"/>
<feature type="compositionally biased region" description="Basic residues" evidence="1">
    <location>
        <begin position="46"/>
        <end position="62"/>
    </location>
</feature>
<dbReference type="AlphaFoldDB" id="A0AAW1CAT3"/>
<keyword evidence="3" id="KW-1185">Reference proteome</keyword>
<reference evidence="2 3" key="1">
    <citation type="journal article" date="2024" name="Proc. Natl. Acad. Sci. U.S.A.">
        <title>The genetic regulatory architecture and epigenomic basis for age-related changes in rattlesnake venom.</title>
        <authorList>
            <person name="Hogan M.P."/>
            <person name="Holding M.L."/>
            <person name="Nystrom G.S."/>
            <person name="Colston T.J."/>
            <person name="Bartlett D.A."/>
            <person name="Mason A.J."/>
            <person name="Ellsworth S.A."/>
            <person name="Rautsaw R.M."/>
            <person name="Lawrence K.C."/>
            <person name="Strickland J.L."/>
            <person name="He B."/>
            <person name="Fraser P."/>
            <person name="Margres M.J."/>
            <person name="Gilbert D.M."/>
            <person name="Gibbs H.L."/>
            <person name="Parkinson C.L."/>
            <person name="Rokyta D.R."/>
        </authorList>
    </citation>
    <scope>NUCLEOTIDE SEQUENCE [LARGE SCALE GENOMIC DNA]</scope>
    <source>
        <strain evidence="2">DRR0105</strain>
    </source>
</reference>
<dbReference type="EMBL" id="JAOTOJ010000001">
    <property type="protein sequence ID" value="KAK9411443.1"/>
    <property type="molecule type" value="Genomic_DNA"/>
</dbReference>
<dbReference type="Proteomes" id="UP001474421">
    <property type="component" value="Unassembled WGS sequence"/>
</dbReference>
<accession>A0AAW1CAT3</accession>
<organism evidence="2 3">
    <name type="scientific">Crotalus adamanteus</name>
    <name type="common">Eastern diamondback rattlesnake</name>
    <dbReference type="NCBI Taxonomy" id="8729"/>
    <lineage>
        <taxon>Eukaryota</taxon>
        <taxon>Metazoa</taxon>
        <taxon>Chordata</taxon>
        <taxon>Craniata</taxon>
        <taxon>Vertebrata</taxon>
        <taxon>Euteleostomi</taxon>
        <taxon>Lepidosauria</taxon>
        <taxon>Squamata</taxon>
        <taxon>Bifurcata</taxon>
        <taxon>Unidentata</taxon>
        <taxon>Episquamata</taxon>
        <taxon>Toxicofera</taxon>
        <taxon>Serpentes</taxon>
        <taxon>Colubroidea</taxon>
        <taxon>Viperidae</taxon>
        <taxon>Crotalinae</taxon>
        <taxon>Crotalus</taxon>
    </lineage>
</organism>
<comment type="caution">
    <text evidence="2">The sequence shown here is derived from an EMBL/GenBank/DDBJ whole genome shotgun (WGS) entry which is preliminary data.</text>
</comment>
<evidence type="ECO:0000256" key="1">
    <source>
        <dbReference type="SAM" id="MobiDB-lite"/>
    </source>
</evidence>
<evidence type="ECO:0000313" key="3">
    <source>
        <dbReference type="Proteomes" id="UP001474421"/>
    </source>
</evidence>